<dbReference type="EMBL" id="JAALHA020000001">
    <property type="protein sequence ID" value="MDR9894065.1"/>
    <property type="molecule type" value="Genomic_DNA"/>
</dbReference>
<evidence type="ECO:0000313" key="3">
    <source>
        <dbReference type="Proteomes" id="UP000667802"/>
    </source>
</evidence>
<name>A0AAP5M6F5_9CYAN</name>
<dbReference type="AlphaFoldDB" id="A0AAP5M6F5"/>
<reference evidence="3" key="1">
    <citation type="journal article" date="2021" name="Science">
        <title>Hunting the eagle killer: A cyanobacterial neurotoxin causes vacuolar myelinopathy.</title>
        <authorList>
            <person name="Breinlinger S."/>
            <person name="Phillips T.J."/>
            <person name="Haram B.N."/>
            <person name="Mares J."/>
            <person name="Martinez Yerena J.A."/>
            <person name="Hrouzek P."/>
            <person name="Sobotka R."/>
            <person name="Henderson W.M."/>
            <person name="Schmieder P."/>
            <person name="Williams S.M."/>
            <person name="Lauderdale J.D."/>
            <person name="Wilde H.D."/>
            <person name="Gerrin W."/>
            <person name="Kust A."/>
            <person name="Washington J.W."/>
            <person name="Wagner C."/>
            <person name="Geier B."/>
            <person name="Liebeke M."/>
            <person name="Enke H."/>
            <person name="Niedermeyer T.H.J."/>
            <person name="Wilde S.B."/>
        </authorList>
    </citation>
    <scope>NUCLEOTIDE SEQUENCE [LARGE SCALE GENOMIC DNA]</scope>
    <source>
        <strain evidence="3">Thurmond2011</strain>
    </source>
</reference>
<sequence length="294" mass="33882">MKNTVFIRLLVSLFLFSFTLSVFSQTYTAEARYYYSPDKELGCEGIAELDNEGVVTFRDNKSIAGYNKKLEKIWESEKLPEEMVFVGSIFRVGETLKVFAQKGRGIYLYQYDLTGKLLSEKLAFAFLGKIKYAFKTQTIFSKDNKQYALMGTAGGGKKPLSVVCLLLSADSDEVKTYEFVLPEKGWSTKPDWVIDENILYIHSAEMVGQLRYNLIAAYNFLDKTLRPIPINLPLGGFKQQIAFSYHNHKIYLAYHDYIYDSKKSGNITLSLDIYIYDREGNYFKEQPYHLIQKI</sequence>
<accession>A0AAP5M6F5</accession>
<dbReference type="RefSeq" id="WP_310833524.1">
    <property type="nucleotide sequence ID" value="NZ_JAALHA020000001.1"/>
</dbReference>
<proteinExistence type="predicted"/>
<keyword evidence="1" id="KW-0732">Signal</keyword>
<comment type="caution">
    <text evidence="2">The sequence shown here is derived from an EMBL/GenBank/DDBJ whole genome shotgun (WGS) entry which is preliminary data.</text>
</comment>
<feature type="signal peptide" evidence="1">
    <location>
        <begin position="1"/>
        <end position="24"/>
    </location>
</feature>
<evidence type="ECO:0000313" key="2">
    <source>
        <dbReference type="EMBL" id="MDR9894065.1"/>
    </source>
</evidence>
<protein>
    <submittedName>
        <fullName evidence="2">Uncharacterized protein</fullName>
    </submittedName>
</protein>
<gene>
    <name evidence="2" type="ORF">G7B40_005700</name>
</gene>
<dbReference type="Proteomes" id="UP000667802">
    <property type="component" value="Unassembled WGS sequence"/>
</dbReference>
<keyword evidence="3" id="KW-1185">Reference proteome</keyword>
<organism evidence="2 3">
    <name type="scientific">Aetokthonos hydrillicola Thurmond2011</name>
    <dbReference type="NCBI Taxonomy" id="2712845"/>
    <lineage>
        <taxon>Bacteria</taxon>
        <taxon>Bacillati</taxon>
        <taxon>Cyanobacteriota</taxon>
        <taxon>Cyanophyceae</taxon>
        <taxon>Nostocales</taxon>
        <taxon>Hapalosiphonaceae</taxon>
        <taxon>Aetokthonos</taxon>
    </lineage>
</organism>
<feature type="chain" id="PRO_5043006694" evidence="1">
    <location>
        <begin position="25"/>
        <end position="294"/>
    </location>
</feature>
<evidence type="ECO:0000256" key="1">
    <source>
        <dbReference type="SAM" id="SignalP"/>
    </source>
</evidence>